<organism evidence="3 4">
    <name type="scientific">Scophthalmus maximus</name>
    <name type="common">Turbot</name>
    <name type="synonym">Psetta maxima</name>
    <dbReference type="NCBI Taxonomy" id="52904"/>
    <lineage>
        <taxon>Eukaryota</taxon>
        <taxon>Metazoa</taxon>
        <taxon>Chordata</taxon>
        <taxon>Craniata</taxon>
        <taxon>Vertebrata</taxon>
        <taxon>Euteleostomi</taxon>
        <taxon>Actinopterygii</taxon>
        <taxon>Neopterygii</taxon>
        <taxon>Teleostei</taxon>
        <taxon>Neoteleostei</taxon>
        <taxon>Acanthomorphata</taxon>
        <taxon>Carangaria</taxon>
        <taxon>Pleuronectiformes</taxon>
        <taxon>Pleuronectoidei</taxon>
        <taxon>Scophthalmidae</taxon>
        <taxon>Scophthalmus</taxon>
    </lineage>
</organism>
<accession>A0A6A4S4Z7</accession>
<dbReference type="PANTHER" id="PTHR47510:SF3">
    <property type="entry name" value="ENDO_EXONUCLEASE_PHOSPHATASE DOMAIN-CONTAINING PROTEIN"/>
    <property type="match status" value="1"/>
</dbReference>
<dbReference type="AlphaFoldDB" id="A0A6A4S4Z7"/>
<name>A0A6A4S4Z7_SCOMX</name>
<sequence>MEAKKEAQSRRGGVRNRLQSQAHRPPLPSMLLANVQSLENKLDDLRARIKFQRDIRDCNILCLSETWLTSLVPDTLVTPAEHFSVFRIDRTEKSGKTRGGGVCFMTNNNWCSPKGTKILSSSCSPHLEHLTIMCRPIFLPNEFTSVISTAVYIPPQANTDKALSVLHDVTIGLQTRHPDAALIMAGNFNKANLKKVLPNFVQHIKCPTRKDKTLDHCYMPFKNPFISQLSGIRSHCHFADPGIQTEDDARAGSDAREDDVRRELKRVKTRKAAGPDRISGRFIRTCVDLLAPVFTTMSPLLYSLYTHDCATRHNSNTIVKFADDTVVVGPITNNDERAYLQEVSDLTTWCKDNSLLLNGKNTKEMVVDFCPQRRRSYTPLLIDGTPVERVSSFKYLGVHFSEDFSWAVHTDTVVKKARQRLYHLRQLRRFKVSQRILKSFYSAAIQSTLTGAISLWYVEELPSPEKVSANIQVFTQGPVPTKSPEQRKEVLNNLGLQDLDLDGCEVSDQWKDRLLHLIVKYELVFSKDKMDCGEATDFIHKIHLVDERPFRLPYRRVPPTQYKKLRTALNEMEEKGIIRKSH</sequence>
<evidence type="ECO:0000256" key="1">
    <source>
        <dbReference type="SAM" id="MobiDB-lite"/>
    </source>
</evidence>
<dbReference type="InterPro" id="IPR015095">
    <property type="entry name" value="AlkB_hom8_N"/>
</dbReference>
<dbReference type="GO" id="GO:0016706">
    <property type="term" value="F:2-oxoglutarate-dependent dioxygenase activity"/>
    <property type="evidence" value="ECO:0007669"/>
    <property type="project" value="InterPro"/>
</dbReference>
<gene>
    <name evidence="3" type="ORF">F2P81_018528</name>
</gene>
<feature type="domain" description="Alkylated DNA repair protein AlkB homologue 8 N-terminal" evidence="2">
    <location>
        <begin position="406"/>
        <end position="447"/>
    </location>
</feature>
<reference evidence="3 4" key="1">
    <citation type="submission" date="2019-06" db="EMBL/GenBank/DDBJ databases">
        <title>Draft genomes of female and male turbot (Scophthalmus maximus).</title>
        <authorList>
            <person name="Xu H."/>
            <person name="Xu X.-W."/>
            <person name="Shao C."/>
            <person name="Chen S."/>
        </authorList>
    </citation>
    <scope>NUCLEOTIDE SEQUENCE [LARGE SCALE GENOMIC DNA]</scope>
    <source>
        <strain evidence="3">Ysfricsl-2016a</strain>
        <tissue evidence="3">Blood</tissue>
    </source>
</reference>
<evidence type="ECO:0000259" key="2">
    <source>
        <dbReference type="Pfam" id="PF09004"/>
    </source>
</evidence>
<dbReference type="PANTHER" id="PTHR47510">
    <property type="entry name" value="REVERSE TRANSCRIPTASE DOMAIN-CONTAINING PROTEIN"/>
    <property type="match status" value="1"/>
</dbReference>
<dbReference type="SUPFAM" id="SSF56219">
    <property type="entry name" value="DNase I-like"/>
    <property type="match status" value="1"/>
</dbReference>
<dbReference type="InterPro" id="IPR036691">
    <property type="entry name" value="Endo/exonu/phosph_ase_sf"/>
</dbReference>
<protein>
    <recommendedName>
        <fullName evidence="2">Alkylated DNA repair protein AlkB homologue 8 N-terminal domain-containing protein</fullName>
    </recommendedName>
</protein>
<dbReference type="GO" id="GO:0008168">
    <property type="term" value="F:methyltransferase activity"/>
    <property type="evidence" value="ECO:0007669"/>
    <property type="project" value="InterPro"/>
</dbReference>
<dbReference type="Proteomes" id="UP000438429">
    <property type="component" value="Unassembled WGS sequence"/>
</dbReference>
<dbReference type="Gene3D" id="3.60.10.10">
    <property type="entry name" value="Endonuclease/exonuclease/phosphatase"/>
    <property type="match status" value="1"/>
</dbReference>
<evidence type="ECO:0000313" key="4">
    <source>
        <dbReference type="Proteomes" id="UP000438429"/>
    </source>
</evidence>
<feature type="region of interest" description="Disordered" evidence="1">
    <location>
        <begin position="1"/>
        <end position="26"/>
    </location>
</feature>
<proteinExistence type="predicted"/>
<dbReference type="Pfam" id="PF09004">
    <property type="entry name" value="ALKBH8_N"/>
    <property type="match status" value="1"/>
</dbReference>
<dbReference type="EMBL" id="VEVO01000016">
    <property type="protein sequence ID" value="KAF0029423.1"/>
    <property type="molecule type" value="Genomic_DNA"/>
</dbReference>
<comment type="caution">
    <text evidence="3">The sequence shown here is derived from an EMBL/GenBank/DDBJ whole genome shotgun (WGS) entry which is preliminary data.</text>
</comment>
<evidence type="ECO:0000313" key="3">
    <source>
        <dbReference type="EMBL" id="KAF0029423.1"/>
    </source>
</evidence>